<feature type="compositionally biased region" description="Basic residues" evidence="1">
    <location>
        <begin position="430"/>
        <end position="441"/>
    </location>
</feature>
<gene>
    <name evidence="2" type="ORF">FTOL_02098</name>
</gene>
<feature type="compositionally biased region" description="Basic residues" evidence="1">
    <location>
        <begin position="17"/>
        <end position="26"/>
    </location>
</feature>
<feature type="compositionally biased region" description="Polar residues" evidence="1">
    <location>
        <begin position="193"/>
        <end position="209"/>
    </location>
</feature>
<feature type="compositionally biased region" description="Low complexity" evidence="1">
    <location>
        <begin position="322"/>
        <end position="332"/>
    </location>
</feature>
<feature type="region of interest" description="Disordered" evidence="1">
    <location>
        <begin position="1"/>
        <end position="34"/>
    </location>
</feature>
<feature type="compositionally biased region" description="Polar residues" evidence="1">
    <location>
        <begin position="299"/>
        <end position="310"/>
    </location>
</feature>
<feature type="compositionally biased region" description="Polar residues" evidence="1">
    <location>
        <begin position="148"/>
        <end position="165"/>
    </location>
</feature>
<feature type="region of interest" description="Disordered" evidence="1">
    <location>
        <begin position="176"/>
        <end position="209"/>
    </location>
</feature>
<feature type="compositionally biased region" description="Basic and acidic residues" evidence="1">
    <location>
        <begin position="468"/>
        <end position="484"/>
    </location>
</feature>
<dbReference type="Proteomes" id="UP001187734">
    <property type="component" value="Unassembled WGS sequence"/>
</dbReference>
<accession>A0AAE8M1B6</accession>
<organism evidence="2 3">
    <name type="scientific">Fusarium torulosum</name>
    <dbReference type="NCBI Taxonomy" id="33205"/>
    <lineage>
        <taxon>Eukaryota</taxon>
        <taxon>Fungi</taxon>
        <taxon>Dikarya</taxon>
        <taxon>Ascomycota</taxon>
        <taxon>Pezizomycotina</taxon>
        <taxon>Sordariomycetes</taxon>
        <taxon>Hypocreomycetidae</taxon>
        <taxon>Hypocreales</taxon>
        <taxon>Nectriaceae</taxon>
        <taxon>Fusarium</taxon>
    </lineage>
</organism>
<comment type="caution">
    <text evidence="2">The sequence shown here is derived from an EMBL/GenBank/DDBJ whole genome shotgun (WGS) entry which is preliminary data.</text>
</comment>
<reference evidence="2" key="1">
    <citation type="submission" date="2018-03" db="EMBL/GenBank/DDBJ databases">
        <authorList>
            <person name="Guldener U."/>
        </authorList>
    </citation>
    <scope>NUCLEOTIDE SEQUENCE</scope>
</reference>
<feature type="compositionally biased region" description="Basic and acidic residues" evidence="1">
    <location>
        <begin position="442"/>
        <end position="452"/>
    </location>
</feature>
<dbReference type="EMBL" id="ONZP01000058">
    <property type="protein sequence ID" value="SPJ72370.1"/>
    <property type="molecule type" value="Genomic_DNA"/>
</dbReference>
<feature type="region of interest" description="Disordered" evidence="1">
    <location>
        <begin position="415"/>
        <end position="498"/>
    </location>
</feature>
<evidence type="ECO:0000313" key="3">
    <source>
        <dbReference type="Proteomes" id="UP001187734"/>
    </source>
</evidence>
<evidence type="ECO:0000313" key="2">
    <source>
        <dbReference type="EMBL" id="SPJ72370.1"/>
    </source>
</evidence>
<proteinExistence type="predicted"/>
<evidence type="ECO:0008006" key="4">
    <source>
        <dbReference type="Google" id="ProtNLM"/>
    </source>
</evidence>
<sequence>MSLVFKPYDPVSCQQRARQRRQKRSAGHSTFIPSSATCINTPPPQFLVAGPECSRVDEKVIPSTNPDGPEGPYSGYPSVEEILEFCSSLDTDVSSVYTPTSASQLSYPDSAIDVQDVSSDSIHQEETCKDDQLRRKLLRAIATMPPASESNTGREAYNANSSSTPECTIVSAWERDTGESSAEPVWPSDAETPPSTASSINTPASATSRTYEQQTCTWRNQDSFVNSEDDAQDSSFEVADLSVTDDISTNALSRVGLTIVQSEDNIAPEPLSSDSSGKLLNQDIQALRVLASAATTMAGSVTEPSVTEPSSAKRAPTQGDTSSSTKRSFSESGATSSVVCNSSKRLRVASTSTEEAVSLLLEIQKMISNVLAKLDQEQPQSPVPDPSAQPIYETIQVAMDEGNDISSDDSSEIGIMDDTDSETESAIPQRRGRQHRSTQRRRWTELEEDILRRLKGAQKRNGMPSDGEIARKLDRTESGVKQHWDIMLQKKQKEQAKH</sequence>
<evidence type="ECO:0000256" key="1">
    <source>
        <dbReference type="SAM" id="MobiDB-lite"/>
    </source>
</evidence>
<feature type="region of interest" description="Disordered" evidence="1">
    <location>
        <begin position="299"/>
        <end position="336"/>
    </location>
</feature>
<keyword evidence="3" id="KW-1185">Reference proteome</keyword>
<protein>
    <recommendedName>
        <fullName evidence="4">Myb-like domain-containing protein</fullName>
    </recommendedName>
</protein>
<feature type="region of interest" description="Disordered" evidence="1">
    <location>
        <begin position="146"/>
        <end position="165"/>
    </location>
</feature>
<name>A0AAE8M1B6_9HYPO</name>
<dbReference type="AlphaFoldDB" id="A0AAE8M1B6"/>